<protein>
    <submittedName>
        <fullName evidence="1">Uncharacterized protein</fullName>
    </submittedName>
</protein>
<gene>
    <name evidence="1" type="ORF">MLD38_036623</name>
</gene>
<dbReference type="Proteomes" id="UP001057402">
    <property type="component" value="Chromosome 11"/>
</dbReference>
<accession>A0ACB9LM51</accession>
<name>A0ACB9LM51_9MYRT</name>
<keyword evidence="2" id="KW-1185">Reference proteome</keyword>
<evidence type="ECO:0000313" key="1">
    <source>
        <dbReference type="EMBL" id="KAI4311750.1"/>
    </source>
</evidence>
<organism evidence="1 2">
    <name type="scientific">Melastoma candidum</name>
    <dbReference type="NCBI Taxonomy" id="119954"/>
    <lineage>
        <taxon>Eukaryota</taxon>
        <taxon>Viridiplantae</taxon>
        <taxon>Streptophyta</taxon>
        <taxon>Embryophyta</taxon>
        <taxon>Tracheophyta</taxon>
        <taxon>Spermatophyta</taxon>
        <taxon>Magnoliopsida</taxon>
        <taxon>eudicotyledons</taxon>
        <taxon>Gunneridae</taxon>
        <taxon>Pentapetalae</taxon>
        <taxon>rosids</taxon>
        <taxon>malvids</taxon>
        <taxon>Myrtales</taxon>
        <taxon>Melastomataceae</taxon>
        <taxon>Melastomatoideae</taxon>
        <taxon>Melastomateae</taxon>
        <taxon>Melastoma</taxon>
    </lineage>
</organism>
<comment type="caution">
    <text evidence="1">The sequence shown here is derived from an EMBL/GenBank/DDBJ whole genome shotgun (WGS) entry which is preliminary data.</text>
</comment>
<evidence type="ECO:0000313" key="2">
    <source>
        <dbReference type="Proteomes" id="UP001057402"/>
    </source>
</evidence>
<sequence>MPQLTGVPKKDPDRLGCKLKSVDGTYSELVDFVCNDSTTPRSRISTGNSKSQREAPYELLSTSELISAVTHVWDCTSRCLGGSSQKAYPNHKFSYFSSGECNSGTWRLGDFDGNFEAGSPASHLSSEMQTRSNLDLVQVSRVLSLLRYGDKAGQSLLQYYLGNGSFSYRPWERRGPSCCDTTNGLRKMYGWMSKLIPVSSCTINNIHKVDTALLEENSRGLEACVESKHLASDHGIEEVTDAADCASLLSEQSLDLDNGTEEKNSISETMNSVLTSDHTPKPVPLESDEVDPCHDRRPVIEQPKVQQANFNKISIKETDKLNLQACSKQQGPFARQEHAFAGAFSGIFVSICLHPVDTIKTVTQSCRVEQRSLRHIGESIVSDRGFTGLYRGISSNIASSAPISAIYTFTYESVKRSLLPLFPKEYYSIAHCVAGGSASIATSFVFTPSERIKQQMQVDSRYQNCWNALLGIIRNGGLRSLYAGWGAVLCRNIPHSIIKFYIYENLKMRMFSPLHSGVPLNTIQTLVCGGIAGSTAALFTTPFDVVKTRLQTQKPGTASRYNGVLQALLEIGRTEGLKGLYRGLTPRLIMYVSQGSLFFASYEFFKQLFSLDEPQPEVHLTQCEEGDPRAHVLH</sequence>
<dbReference type="EMBL" id="CM042890">
    <property type="protein sequence ID" value="KAI4311750.1"/>
    <property type="molecule type" value="Genomic_DNA"/>
</dbReference>
<reference evidence="2" key="1">
    <citation type="journal article" date="2023" name="Front. Plant Sci.">
        <title>Chromosomal-level genome assembly of Melastoma candidum provides insights into trichome evolution.</title>
        <authorList>
            <person name="Zhong Y."/>
            <person name="Wu W."/>
            <person name="Sun C."/>
            <person name="Zou P."/>
            <person name="Liu Y."/>
            <person name="Dai S."/>
            <person name="Zhou R."/>
        </authorList>
    </citation>
    <scope>NUCLEOTIDE SEQUENCE [LARGE SCALE GENOMIC DNA]</scope>
</reference>
<proteinExistence type="predicted"/>